<dbReference type="SMART" id="SM00228">
    <property type="entry name" value="PDZ"/>
    <property type="match status" value="1"/>
</dbReference>
<feature type="region of interest" description="Disordered" evidence="11">
    <location>
        <begin position="825"/>
        <end position="862"/>
    </location>
</feature>
<organism evidence="15 16">
    <name type="scientific">Varanus komodoensis</name>
    <name type="common">Komodo dragon</name>
    <dbReference type="NCBI Taxonomy" id="61221"/>
    <lineage>
        <taxon>Eukaryota</taxon>
        <taxon>Metazoa</taxon>
        <taxon>Chordata</taxon>
        <taxon>Craniata</taxon>
        <taxon>Vertebrata</taxon>
        <taxon>Euteleostomi</taxon>
        <taxon>Lepidosauria</taxon>
        <taxon>Squamata</taxon>
        <taxon>Bifurcata</taxon>
        <taxon>Unidentata</taxon>
        <taxon>Episquamata</taxon>
        <taxon>Toxicofera</taxon>
        <taxon>Anguimorpha</taxon>
        <taxon>Paleoanguimorpha</taxon>
        <taxon>Varanoidea</taxon>
        <taxon>Varanidae</taxon>
        <taxon>Varanus</taxon>
    </lineage>
</organism>
<dbReference type="PROSITE" id="PS51307">
    <property type="entry name" value="ASD2"/>
    <property type="match status" value="1"/>
</dbReference>
<evidence type="ECO:0000256" key="10">
    <source>
        <dbReference type="SAM" id="Coils"/>
    </source>
</evidence>
<evidence type="ECO:0000256" key="11">
    <source>
        <dbReference type="SAM" id="MobiDB-lite"/>
    </source>
</evidence>
<evidence type="ECO:0000256" key="3">
    <source>
        <dbReference type="ARBA" id="ARBA00022473"/>
    </source>
</evidence>
<keyword evidence="10" id="KW-0175">Coiled coil</keyword>
<dbReference type="PROSITE" id="PS50106">
    <property type="entry name" value="PDZ"/>
    <property type="match status" value="1"/>
</dbReference>
<dbReference type="Gene3D" id="6.10.250.3120">
    <property type="match status" value="1"/>
</dbReference>
<dbReference type="GO" id="GO:0016324">
    <property type="term" value="C:apical plasma membrane"/>
    <property type="evidence" value="ECO:0007669"/>
    <property type="project" value="TreeGrafter"/>
</dbReference>
<feature type="region of interest" description="Disordered" evidence="11">
    <location>
        <begin position="1161"/>
        <end position="1181"/>
    </location>
</feature>
<evidence type="ECO:0000256" key="6">
    <source>
        <dbReference type="ARBA" id="ARBA00022701"/>
    </source>
</evidence>
<comment type="subcellular location">
    <subcellularLocation>
        <location evidence="1">Cytoplasm</location>
        <location evidence="1">Cytoskeleton</location>
    </subcellularLocation>
</comment>
<feature type="compositionally biased region" description="Polar residues" evidence="11">
    <location>
        <begin position="587"/>
        <end position="596"/>
    </location>
</feature>
<evidence type="ECO:0000313" key="15">
    <source>
        <dbReference type="Ensembl" id="ENSVKKP00000014025.1"/>
    </source>
</evidence>
<feature type="domain" description="PDZ" evidence="12">
    <location>
        <begin position="25"/>
        <end position="110"/>
    </location>
</feature>
<dbReference type="InterPro" id="IPR036034">
    <property type="entry name" value="PDZ_sf"/>
</dbReference>
<evidence type="ECO:0000259" key="12">
    <source>
        <dbReference type="PROSITE" id="PS50106"/>
    </source>
</evidence>
<dbReference type="GO" id="GO:0005874">
    <property type="term" value="C:microtubule"/>
    <property type="evidence" value="ECO:0007669"/>
    <property type="project" value="UniProtKB-KW"/>
</dbReference>
<reference evidence="15" key="1">
    <citation type="submission" date="2025-08" db="UniProtKB">
        <authorList>
            <consortium name="Ensembl"/>
        </authorList>
    </citation>
    <scope>IDENTIFICATION</scope>
</reference>
<evidence type="ECO:0000256" key="4">
    <source>
        <dbReference type="ARBA" id="ARBA00022490"/>
    </source>
</evidence>
<proteinExistence type="inferred from homology"/>
<dbReference type="PANTHER" id="PTHR15012:SF33">
    <property type="entry name" value="PROTEIN SHROOM3"/>
    <property type="match status" value="1"/>
</dbReference>
<feature type="compositionally biased region" description="Polar residues" evidence="11">
    <location>
        <begin position="635"/>
        <end position="647"/>
    </location>
</feature>
<dbReference type="GO" id="GO:0051015">
    <property type="term" value="F:actin filament binding"/>
    <property type="evidence" value="ECO:0007669"/>
    <property type="project" value="InterPro"/>
</dbReference>
<feature type="compositionally biased region" description="Basic and acidic residues" evidence="11">
    <location>
        <begin position="1013"/>
        <end position="1029"/>
    </location>
</feature>
<dbReference type="PROSITE" id="PS51306">
    <property type="entry name" value="ASD1"/>
    <property type="match status" value="1"/>
</dbReference>
<feature type="domain" description="ASD2" evidence="14">
    <location>
        <begin position="1607"/>
        <end position="1885"/>
    </location>
</feature>
<dbReference type="Pfam" id="PF08688">
    <property type="entry name" value="ASD1"/>
    <property type="match status" value="1"/>
</dbReference>
<evidence type="ECO:0000256" key="1">
    <source>
        <dbReference type="ARBA" id="ARBA00004245"/>
    </source>
</evidence>
<evidence type="ECO:0000256" key="7">
    <source>
        <dbReference type="ARBA" id="ARBA00023203"/>
    </source>
</evidence>
<protein>
    <submittedName>
        <fullName evidence="15">Shroom family member 3</fullName>
    </submittedName>
</protein>
<keyword evidence="6" id="KW-0493">Microtubule</keyword>
<evidence type="ECO:0000259" key="14">
    <source>
        <dbReference type="PROSITE" id="PS51307"/>
    </source>
</evidence>
<dbReference type="CDD" id="cd06750">
    <property type="entry name" value="PDZ_shroom2_3_4-like"/>
    <property type="match status" value="1"/>
</dbReference>
<dbReference type="InterPro" id="IPR014800">
    <property type="entry name" value="ASD1_dom"/>
</dbReference>
<feature type="region of interest" description="Disordered" evidence="11">
    <location>
        <begin position="1549"/>
        <end position="1603"/>
    </location>
</feature>
<name>A0A8D2KYC1_VARKO</name>
<feature type="compositionally biased region" description="Polar residues" evidence="11">
    <location>
        <begin position="654"/>
        <end position="668"/>
    </location>
</feature>
<reference evidence="15" key="2">
    <citation type="submission" date="2025-09" db="UniProtKB">
        <authorList>
            <consortium name="Ensembl"/>
        </authorList>
    </citation>
    <scope>IDENTIFICATION</scope>
</reference>
<accession>A0A8D2KYC1</accession>
<feature type="compositionally biased region" description="Low complexity" evidence="11">
    <location>
        <begin position="1489"/>
        <end position="1499"/>
    </location>
</feature>
<feature type="compositionally biased region" description="Polar residues" evidence="11">
    <location>
        <begin position="841"/>
        <end position="857"/>
    </location>
</feature>
<feature type="region of interest" description="Disordered" evidence="11">
    <location>
        <begin position="1012"/>
        <end position="1037"/>
    </location>
</feature>
<dbReference type="InterPro" id="IPR027685">
    <property type="entry name" value="Shroom_fam"/>
</dbReference>
<feature type="compositionally biased region" description="Polar residues" evidence="11">
    <location>
        <begin position="1128"/>
        <end position="1140"/>
    </location>
</feature>
<feature type="compositionally biased region" description="Basic and acidic residues" evidence="11">
    <location>
        <begin position="1161"/>
        <end position="1171"/>
    </location>
</feature>
<sequence>MRMLDNINRGVISSSEANITHKRRYIYLEALLQGGAPWGFTLKGGLEHGEPLIISKIKEGGKADLLSNELQPGDEVVNINEVNLTSSRQKAIALVKSSCKTLKLVVRRDTFAAKGQTDLAESHSFSPECLNPDSRYSKTAWSGGVKLRLKNRRSDPVGRPHSWHPAKFIENQPDLSMMQISQGMIGNPWHQAYHSSSSTSDLSSYDHGFLRRSPDQYSSRGSMESLDHATAGFSHHPCHLSPAKSTNSIDQLAHLHSKRDSAYSSFSTNSSTPEYPVPAFGKERSYSVENVHSRGRSQEGGMRQADIRYIKTVYNAQRGVSEEYEVNSSALLPRTEAQAKGYRSSRSHGSSKGPPTRSSSDGESQYMKGPPMPPARSDSYAAIRHHERPSSWSSLDGWPHLGPGTPSPGPFQKPAFLEGQLHTVVEKSPESSPVMKPKQVYSQAAQPGQPLLPTGVYPVPSPEPHFAQVPPASASHSGTLYPALAKESGYVPPPASAPASYESAAARRQPSGLDENGNHSVPGKAAIFYQPEYVSPAAGKKKEVGEIAATFALYRTHPLGYPTSPTLEELEPPPVAAPTVQEGARNAQHSNHSAQPWQPHLRDGRDSRAHHPTKEYGSGEQLDSKGAHLQKGEVDSTTTLNQWSSSSKAEHGFSSLQNIPESTRLQNSSDWKEAQLCKRYSGANWHFISYSSQEEKDCEGPFAEHGQDAEWQGLEAHQDTAANAEHSHGVEPKYEELSSPQPPKTSDFSVRRLSSSSSQSFQNGPYGKMESRKARCSVLEKVNKIEQREQGSQWPQSLNANSFAQNYGFKRLGRNSIEDIQNRPISQERGQLPSEHGRLASVNSSDLTPYVQQPSENETGKPERVLWPSAEQPGIAAPPAQLQRSRSTFQVLEEPEKGVFWKGTAQDLNGSQLDIPFNRAYRNRIKDAQSRVLRATSFRRKDLNFSPPFGKEPKRSAQRPASAHLGMRSPAVSPHTPKERHSITPTEVKVAYTNKGNLPGALHIPRIGGRKRLTAEQKKRSYSEPEKMNEVGVSDGDLSPFSRQKKLPQFVFPENTVADRRKIFERENKACSTINLSKPELKQLQQNALADYIERKTGKRPSSASHDTSLLREGPPTPYLQVGGQDGQALSSASSMNSLQDQSFNLRRDTQTDLDICAKPCHDTQAPEKKPALIRKPGKSASAEDLLERSENQAVAVHVRSRSSPIADKKCQVCIEYRISLFISLRPVHCCLLHYLDKERGQTGTSAFTQYHPHPRPSGEGVGSSSVLSESQKALDRLRHISRTSASVSPSADAKGHHPDSKRTGRPHTSPRSGWSNAANATPASLHFLGTAEGLLTKWQPKPDQEGTGQPHVLEGDDSLPKELTEEASWRWKSAVPQRCLPPKIKWVKDAGLPKSCTPPQTSGQKVFQQWPNLPSQSSSSSETGTASGPGRFSLRISESCLQESPPLTRREEEDDDDDVFFSEPLPRSVGSSSECSPPPLPPPPAPSPGTTASTTEGSPAPPAAAPEAGKPAADQPARPGGESFVIRYRGVGEPFPVLPCNPFSLNGTASSSEAQPPPLATLGPAAETPASQPKGPVIASRDSENAGCSPEGHTGKTKTPEEMKEEALAKEIIHKDKSLASILDPDAKMKTTMDLMEGIFPRGSWILKESWKRKILQKGTGGSDKEAVATLVSCPAYCMSVPQPELLNKAKDSPREADGDEEQVGINAKKAELIESLSRKLETLQEAKQNLLADIKLNNALGEEVEALISGLCKPNEFEKYKMFIGDLDKVVSLLLSLSGRLARVENVLSSLGEDTNNQEWSSLNEKRKMLAGQHEDACELKENLDRRERVVLNILCNYLPEEKLQEYQHFVKMKSTLLIEQRELDDKIKLGQEQLKCLVEGLPTDFTLQSKTATEPPAPSSGTGSNSRPPAPSSLL</sequence>
<keyword evidence="3" id="KW-0217">Developmental protein</keyword>
<feature type="compositionally biased region" description="Basic and acidic residues" evidence="11">
    <location>
        <begin position="725"/>
        <end position="736"/>
    </location>
</feature>
<feature type="region of interest" description="Disordered" evidence="11">
    <location>
        <begin position="580"/>
        <end position="668"/>
    </location>
</feature>
<dbReference type="PANTHER" id="PTHR15012">
    <property type="entry name" value="APICAL PROTEIN/SHROOM-RELATED"/>
    <property type="match status" value="1"/>
</dbReference>
<keyword evidence="8" id="KW-0206">Cytoskeleton</keyword>
<dbReference type="InterPro" id="IPR014799">
    <property type="entry name" value="ASD2_dom"/>
</dbReference>
<feature type="region of interest" description="Disordered" evidence="11">
    <location>
        <begin position="719"/>
        <end position="773"/>
    </location>
</feature>
<dbReference type="SUPFAM" id="SSF50156">
    <property type="entry name" value="PDZ domain-like"/>
    <property type="match status" value="1"/>
</dbReference>
<comment type="similarity">
    <text evidence="2">Belongs to the shroom family.</text>
</comment>
<feature type="compositionally biased region" description="Low complexity" evidence="11">
    <location>
        <begin position="746"/>
        <end position="762"/>
    </location>
</feature>
<dbReference type="GO" id="GO:0043296">
    <property type="term" value="C:apical junction complex"/>
    <property type="evidence" value="ECO:0007669"/>
    <property type="project" value="TreeGrafter"/>
</dbReference>
<feature type="compositionally biased region" description="Pro residues" evidence="11">
    <location>
        <begin position="1477"/>
        <end position="1488"/>
    </location>
</feature>
<feature type="compositionally biased region" description="Basic and acidic residues" evidence="11">
    <location>
        <begin position="600"/>
        <end position="614"/>
    </location>
</feature>
<feature type="coiled-coil region" evidence="10">
    <location>
        <begin position="1708"/>
        <end position="1735"/>
    </location>
</feature>
<feature type="region of interest" description="Disordered" evidence="11">
    <location>
        <begin position="1392"/>
        <end position="1526"/>
    </location>
</feature>
<feature type="compositionally biased region" description="Low complexity" evidence="11">
    <location>
        <begin position="497"/>
        <end position="506"/>
    </location>
</feature>
<keyword evidence="5" id="KW-0597">Phosphoprotein</keyword>
<evidence type="ECO:0000256" key="5">
    <source>
        <dbReference type="ARBA" id="ARBA00022553"/>
    </source>
</evidence>
<feature type="region of interest" description="Disordered" evidence="11">
    <location>
        <begin position="336"/>
        <end position="414"/>
    </location>
</feature>
<feature type="region of interest" description="Disordered" evidence="11">
    <location>
        <begin position="1094"/>
        <end position="1140"/>
    </location>
</feature>
<dbReference type="Pfam" id="PF00595">
    <property type="entry name" value="PDZ"/>
    <property type="match status" value="1"/>
</dbReference>
<dbReference type="FunFam" id="2.30.42.10:FF:000100">
    <property type="entry name" value="Shroom family member 2"/>
    <property type="match status" value="1"/>
</dbReference>
<feature type="region of interest" description="Disordered" evidence="11">
    <location>
        <begin position="491"/>
        <end position="517"/>
    </location>
</feature>
<keyword evidence="16" id="KW-1185">Reference proteome</keyword>
<dbReference type="GO" id="GO:0030864">
    <property type="term" value="C:cortical actin cytoskeleton"/>
    <property type="evidence" value="ECO:0007669"/>
    <property type="project" value="TreeGrafter"/>
</dbReference>
<keyword evidence="4" id="KW-0963">Cytoplasm</keyword>
<feature type="region of interest" description="Disordered" evidence="11">
    <location>
        <begin position="943"/>
        <end position="984"/>
    </location>
</feature>
<feature type="region of interest" description="Disordered" evidence="11">
    <location>
        <begin position="1889"/>
        <end position="1918"/>
    </location>
</feature>
<dbReference type="GO" id="GO:0005912">
    <property type="term" value="C:adherens junction"/>
    <property type="evidence" value="ECO:0007669"/>
    <property type="project" value="TreeGrafter"/>
</dbReference>
<keyword evidence="7 9" id="KW-0009">Actin-binding</keyword>
<evidence type="ECO:0000313" key="16">
    <source>
        <dbReference type="Proteomes" id="UP000694545"/>
    </source>
</evidence>
<dbReference type="Ensembl" id="ENSVKKT00000014360.1">
    <property type="protein sequence ID" value="ENSVKKP00000014025.1"/>
    <property type="gene ID" value="ENSVKKG00000009651.1"/>
</dbReference>
<dbReference type="GO" id="GO:0007015">
    <property type="term" value="P:actin filament organization"/>
    <property type="evidence" value="ECO:0007669"/>
    <property type="project" value="TreeGrafter"/>
</dbReference>
<evidence type="ECO:0000256" key="8">
    <source>
        <dbReference type="ARBA" id="ARBA00023212"/>
    </source>
</evidence>
<dbReference type="OMA" id="PFCKERS"/>
<feature type="compositionally biased region" description="Polar residues" evidence="11">
    <location>
        <begin position="1398"/>
        <end position="1415"/>
    </location>
</feature>
<feature type="domain" description="ASD1" evidence="13">
    <location>
        <begin position="925"/>
        <end position="1032"/>
    </location>
</feature>
<dbReference type="Proteomes" id="UP000694545">
    <property type="component" value="Unplaced"/>
</dbReference>
<feature type="compositionally biased region" description="Polar residues" evidence="11">
    <location>
        <begin position="1310"/>
        <end position="1320"/>
    </location>
</feature>
<feature type="region of interest" description="Disordered" evidence="11">
    <location>
        <begin position="1339"/>
        <end position="1360"/>
    </location>
</feature>
<dbReference type="Gene3D" id="2.30.42.10">
    <property type="match status" value="1"/>
</dbReference>
<feature type="compositionally biased region" description="Basic and acidic residues" evidence="11">
    <location>
        <begin position="1294"/>
        <end position="1303"/>
    </location>
</feature>
<evidence type="ECO:0000256" key="2">
    <source>
        <dbReference type="ARBA" id="ARBA00006469"/>
    </source>
</evidence>
<evidence type="ECO:0000256" key="9">
    <source>
        <dbReference type="PROSITE-ProRule" id="PRU00637"/>
    </source>
</evidence>
<feature type="region of interest" description="Disordered" evidence="11">
    <location>
        <begin position="1246"/>
        <end position="1320"/>
    </location>
</feature>
<dbReference type="Pfam" id="PF08687">
    <property type="entry name" value="ASD2"/>
    <property type="match status" value="1"/>
</dbReference>
<feature type="compositionally biased region" description="Basic and acidic residues" evidence="11">
    <location>
        <begin position="622"/>
        <end position="634"/>
    </location>
</feature>
<dbReference type="InterPro" id="IPR001478">
    <property type="entry name" value="PDZ"/>
</dbReference>
<evidence type="ECO:0000259" key="13">
    <source>
        <dbReference type="PROSITE" id="PS51306"/>
    </source>
</evidence>